<comment type="subcellular location">
    <subcellularLocation>
        <location evidence="1">Nucleus</location>
    </subcellularLocation>
</comment>
<feature type="compositionally biased region" description="Basic and acidic residues" evidence="4">
    <location>
        <begin position="58"/>
        <end position="75"/>
    </location>
</feature>
<comment type="similarity">
    <text evidence="2">Belongs to the ESS2 family.</text>
</comment>
<dbReference type="PANTHER" id="PTHR12940:SF0">
    <property type="entry name" value="SPLICING FACTOR ESS-2 HOMOLOG"/>
    <property type="match status" value="1"/>
</dbReference>
<dbReference type="AlphaFoldDB" id="A0AA85KQ64"/>
<dbReference type="InterPro" id="IPR019148">
    <property type="entry name" value="Nuclear_protein_DGCR14_ESS-2"/>
</dbReference>
<reference evidence="6" key="2">
    <citation type="submission" date="2023-11" db="UniProtKB">
        <authorList>
            <consortium name="WormBaseParasite"/>
        </authorList>
    </citation>
    <scope>IDENTIFICATION</scope>
</reference>
<keyword evidence="3" id="KW-0539">Nucleus</keyword>
<feature type="compositionally biased region" description="Polar residues" evidence="4">
    <location>
        <begin position="357"/>
        <end position="374"/>
    </location>
</feature>
<keyword evidence="5" id="KW-1185">Reference proteome</keyword>
<feature type="compositionally biased region" description="Polar residues" evidence="4">
    <location>
        <begin position="393"/>
        <end position="402"/>
    </location>
</feature>
<evidence type="ECO:0000256" key="4">
    <source>
        <dbReference type="SAM" id="MobiDB-lite"/>
    </source>
</evidence>
<accession>A0AA85KQ64</accession>
<feature type="region of interest" description="Disordered" evidence="4">
    <location>
        <begin position="58"/>
        <end position="94"/>
    </location>
</feature>
<evidence type="ECO:0000256" key="2">
    <source>
        <dbReference type="ARBA" id="ARBA00009072"/>
    </source>
</evidence>
<sequence>MDKVSSKVVHDVSGQKKLVSYSPVQGRITTQTIRDEEEYMEHLGQIIQRDFFPDLSSSEEKLVGSHDDISDELKGRNSLSSDSHNPEKSDPTAMSLDKYMANNTTEDDASFAELVEETEKKQRIKVAPFFPSLQSPTVEPIDGPKHLALPSVSDTVVGPRITISGNNAVHFNPDGVSHTKEELLEFLSNERKIIPSNTRFKRPFPASLEKKRTVKHLLAAKLGHIGLNGLEMNSPYGTPQTSGYKFLDSSPSPMTMFPHTPLMTWGELDSTPFRLDESEMTPSVVSGAPAFRIPSPSQREQLAHQLADKASRQRVRDRLEAVKRIQSVASSPSRSLLSPAALRLLATSSSIISCDVNSRPSTGTGRVGGQTNSPLPKATTPRRIPSDVGVVQHPNSTRSTPLRKTVKTVTPQKKTPLENAGAAKSENASSITDNLLNLKSHNV</sequence>
<dbReference type="Pfam" id="PF09751">
    <property type="entry name" value="Es2"/>
    <property type="match status" value="3"/>
</dbReference>
<evidence type="ECO:0000313" key="5">
    <source>
        <dbReference type="Proteomes" id="UP000050795"/>
    </source>
</evidence>
<reference evidence="5" key="1">
    <citation type="submission" date="2022-06" db="EMBL/GenBank/DDBJ databases">
        <authorList>
            <person name="Berger JAMES D."/>
            <person name="Berger JAMES D."/>
        </authorList>
    </citation>
    <scope>NUCLEOTIDE SEQUENCE [LARGE SCALE GENOMIC DNA]</scope>
</reference>
<dbReference type="PANTHER" id="PTHR12940">
    <property type="entry name" value="ES-2 PROTEIN - RELATED"/>
    <property type="match status" value="1"/>
</dbReference>
<dbReference type="GO" id="GO:0071013">
    <property type="term" value="C:catalytic step 2 spliceosome"/>
    <property type="evidence" value="ECO:0007669"/>
    <property type="project" value="TreeGrafter"/>
</dbReference>
<organism evidence="5 6">
    <name type="scientific">Trichobilharzia regenti</name>
    <name type="common">Nasal bird schistosome</name>
    <dbReference type="NCBI Taxonomy" id="157069"/>
    <lineage>
        <taxon>Eukaryota</taxon>
        <taxon>Metazoa</taxon>
        <taxon>Spiralia</taxon>
        <taxon>Lophotrochozoa</taxon>
        <taxon>Platyhelminthes</taxon>
        <taxon>Trematoda</taxon>
        <taxon>Digenea</taxon>
        <taxon>Strigeidida</taxon>
        <taxon>Schistosomatoidea</taxon>
        <taxon>Schistosomatidae</taxon>
        <taxon>Trichobilharzia</taxon>
    </lineage>
</organism>
<evidence type="ECO:0008006" key="7">
    <source>
        <dbReference type="Google" id="ProtNLM"/>
    </source>
</evidence>
<name>A0AA85KQ64_TRIRE</name>
<evidence type="ECO:0000256" key="1">
    <source>
        <dbReference type="ARBA" id="ARBA00004123"/>
    </source>
</evidence>
<feature type="region of interest" description="Disordered" evidence="4">
    <location>
        <begin position="357"/>
        <end position="428"/>
    </location>
</feature>
<dbReference type="Proteomes" id="UP000050795">
    <property type="component" value="Unassembled WGS sequence"/>
</dbReference>
<protein>
    <recommendedName>
        <fullName evidence="7">Protein DGCR14</fullName>
    </recommendedName>
</protein>
<proteinExistence type="inferred from homology"/>
<evidence type="ECO:0000256" key="3">
    <source>
        <dbReference type="ARBA" id="ARBA00023242"/>
    </source>
</evidence>
<evidence type="ECO:0000313" key="6">
    <source>
        <dbReference type="WBParaSite" id="TREG1_98680.1"/>
    </source>
</evidence>
<dbReference type="WBParaSite" id="TREG1_98680.1">
    <property type="protein sequence ID" value="TREG1_98680.1"/>
    <property type="gene ID" value="TREG1_98680"/>
</dbReference>